<dbReference type="Gene3D" id="1.20.1250.20">
    <property type="entry name" value="MFS general substrate transporter like domains"/>
    <property type="match status" value="1"/>
</dbReference>
<feature type="transmembrane region" description="Helical" evidence="5">
    <location>
        <begin position="45"/>
        <end position="67"/>
    </location>
</feature>
<evidence type="ECO:0000313" key="7">
    <source>
        <dbReference type="EMBL" id="KAJ8300520.1"/>
    </source>
</evidence>
<gene>
    <name evidence="7" type="ORF">KUTeg_022039</name>
</gene>
<proteinExistence type="predicted"/>
<protein>
    <recommendedName>
        <fullName evidence="6">Major facilitator superfamily (MFS) profile domain-containing protein</fullName>
    </recommendedName>
</protein>
<sequence>MSWSLGNLAGDVYINFLISILVEIFAYMCCALLSDRIGRRILHSFSLLIGGFAALTPSWIVIALAMIGKSAISAVFAQVFVYSSELYPTSLRTLALGVLNVSGTVGSMVSPYISDSVSIPLNESLGKKIRNGNVFVILHTILANLVASSMGLKAGGDLFKYPYGQQLSLIWSKRRD</sequence>
<feature type="domain" description="Major facilitator superfamily (MFS) profile" evidence="6">
    <location>
        <begin position="1"/>
        <end position="157"/>
    </location>
</feature>
<keyword evidence="8" id="KW-1185">Reference proteome</keyword>
<dbReference type="PROSITE" id="PS50850">
    <property type="entry name" value="MFS"/>
    <property type="match status" value="1"/>
</dbReference>
<keyword evidence="4 5" id="KW-0472">Membrane</keyword>
<dbReference type="SUPFAM" id="SSF103473">
    <property type="entry name" value="MFS general substrate transporter"/>
    <property type="match status" value="1"/>
</dbReference>
<comment type="subcellular location">
    <subcellularLocation>
        <location evidence="1">Membrane</location>
        <topology evidence="1">Multi-pass membrane protein</topology>
    </subcellularLocation>
</comment>
<evidence type="ECO:0000256" key="4">
    <source>
        <dbReference type="ARBA" id="ARBA00023136"/>
    </source>
</evidence>
<evidence type="ECO:0000256" key="1">
    <source>
        <dbReference type="ARBA" id="ARBA00004141"/>
    </source>
</evidence>
<accession>A0ABQ9EAK4</accession>
<keyword evidence="3 5" id="KW-1133">Transmembrane helix</keyword>
<name>A0ABQ9EAK4_TEGGR</name>
<dbReference type="PANTHER" id="PTHR24064">
    <property type="entry name" value="SOLUTE CARRIER FAMILY 22 MEMBER"/>
    <property type="match status" value="1"/>
</dbReference>
<reference evidence="7 8" key="1">
    <citation type="submission" date="2022-12" db="EMBL/GenBank/DDBJ databases">
        <title>Chromosome-level genome of Tegillarca granosa.</title>
        <authorList>
            <person name="Kim J."/>
        </authorList>
    </citation>
    <scope>NUCLEOTIDE SEQUENCE [LARGE SCALE GENOMIC DNA]</scope>
    <source>
        <strain evidence="7">Teg-2019</strain>
        <tissue evidence="7">Adductor muscle</tissue>
    </source>
</reference>
<organism evidence="7 8">
    <name type="scientific">Tegillarca granosa</name>
    <name type="common">Malaysian cockle</name>
    <name type="synonym">Anadara granosa</name>
    <dbReference type="NCBI Taxonomy" id="220873"/>
    <lineage>
        <taxon>Eukaryota</taxon>
        <taxon>Metazoa</taxon>
        <taxon>Spiralia</taxon>
        <taxon>Lophotrochozoa</taxon>
        <taxon>Mollusca</taxon>
        <taxon>Bivalvia</taxon>
        <taxon>Autobranchia</taxon>
        <taxon>Pteriomorphia</taxon>
        <taxon>Arcoida</taxon>
        <taxon>Arcoidea</taxon>
        <taxon>Arcidae</taxon>
        <taxon>Tegillarca</taxon>
    </lineage>
</organism>
<comment type="caution">
    <text evidence="7">The sequence shown here is derived from an EMBL/GenBank/DDBJ whole genome shotgun (WGS) entry which is preliminary data.</text>
</comment>
<evidence type="ECO:0000256" key="2">
    <source>
        <dbReference type="ARBA" id="ARBA00022692"/>
    </source>
</evidence>
<evidence type="ECO:0000313" key="8">
    <source>
        <dbReference type="Proteomes" id="UP001217089"/>
    </source>
</evidence>
<evidence type="ECO:0000259" key="6">
    <source>
        <dbReference type="PROSITE" id="PS50850"/>
    </source>
</evidence>
<feature type="transmembrane region" description="Helical" evidence="5">
    <location>
        <begin position="12"/>
        <end position="33"/>
    </location>
</feature>
<dbReference type="InterPro" id="IPR011701">
    <property type="entry name" value="MFS"/>
</dbReference>
<dbReference type="EMBL" id="JARBDR010000919">
    <property type="protein sequence ID" value="KAJ8300520.1"/>
    <property type="molecule type" value="Genomic_DNA"/>
</dbReference>
<dbReference type="InterPro" id="IPR020846">
    <property type="entry name" value="MFS_dom"/>
</dbReference>
<dbReference type="Pfam" id="PF07690">
    <property type="entry name" value="MFS_1"/>
    <property type="match status" value="1"/>
</dbReference>
<evidence type="ECO:0000256" key="5">
    <source>
        <dbReference type="SAM" id="Phobius"/>
    </source>
</evidence>
<dbReference type="InterPro" id="IPR036259">
    <property type="entry name" value="MFS_trans_sf"/>
</dbReference>
<keyword evidence="2 5" id="KW-0812">Transmembrane</keyword>
<evidence type="ECO:0000256" key="3">
    <source>
        <dbReference type="ARBA" id="ARBA00022989"/>
    </source>
</evidence>
<dbReference type="Proteomes" id="UP001217089">
    <property type="component" value="Unassembled WGS sequence"/>
</dbReference>